<evidence type="ECO:0000313" key="2">
    <source>
        <dbReference type="Proteomes" id="UP000199161"/>
    </source>
</evidence>
<dbReference type="RefSeq" id="WP_143095831.1">
    <property type="nucleotide sequence ID" value="NZ_FOKW01000006.1"/>
</dbReference>
<dbReference type="AlphaFoldDB" id="A0A1I1HK50"/>
<reference evidence="2" key="1">
    <citation type="submission" date="2016-10" db="EMBL/GenBank/DDBJ databases">
        <authorList>
            <person name="Varghese N."/>
            <person name="Submissions S."/>
        </authorList>
    </citation>
    <scope>NUCLEOTIDE SEQUENCE [LARGE SCALE GENOMIC DNA]</scope>
    <source>
        <strain evidence="2">DSM 13078</strain>
    </source>
</reference>
<proteinExistence type="predicted"/>
<name>A0A1I1HK50_NATHA</name>
<dbReference type="EMBL" id="FOKW01000006">
    <property type="protein sequence ID" value="SFC23952.1"/>
    <property type="molecule type" value="Genomic_DNA"/>
</dbReference>
<gene>
    <name evidence="1" type="ORF">SAMN05444422_10612</name>
</gene>
<protein>
    <submittedName>
        <fullName evidence="1">Uncharacterized protein</fullName>
    </submittedName>
</protein>
<organism evidence="1 2">
    <name type="scientific">Natronobacterium haloterrestre</name>
    <name type="common">Halobiforma haloterrestris</name>
    <dbReference type="NCBI Taxonomy" id="148448"/>
    <lineage>
        <taxon>Archaea</taxon>
        <taxon>Methanobacteriati</taxon>
        <taxon>Methanobacteriota</taxon>
        <taxon>Stenosarchaea group</taxon>
        <taxon>Halobacteria</taxon>
        <taxon>Halobacteriales</taxon>
        <taxon>Natrialbaceae</taxon>
        <taxon>Natronobacterium</taxon>
    </lineage>
</organism>
<dbReference type="Proteomes" id="UP000199161">
    <property type="component" value="Unassembled WGS sequence"/>
</dbReference>
<sequence length="384" mass="43670">MTEYNIRYRLLGPANIQDGGELGEGTLIPLGGENRNANAALQYTIDADNREEARDIARGSLQKKARKDVSILSFVSENGILLGPHYRIRPADAANQSMVDVSNPIDDLNIKTADQVRANLESVLNGDDKARQSLNWYNYGLATSISEDKLVALWTGIEAFVELDEQDFDEEKERAYERAKDAALDSVDPDEHPTLHGRIGQLFGEKIKQQSISVAVAKLIRNTVPINRISNLEESELNERIDELYTARNKIVHEGKDVADIDRVSTPANELATNAEDILRELLISRLPDAFARFIDSEPPERFEYQYLVGYDWILRVFDQNYDCTLTAEEIAQRTFALTRELSEIRRIPLDNFAGENEPLQKIDENEYQLNPDFDFEDYRDNVE</sequence>
<keyword evidence="2" id="KW-1185">Reference proteome</keyword>
<dbReference type="OrthoDB" id="350263at2157"/>
<evidence type="ECO:0000313" key="1">
    <source>
        <dbReference type="EMBL" id="SFC23952.1"/>
    </source>
</evidence>
<accession>A0A1I1HK50</accession>